<dbReference type="Gene3D" id="3.40.50.2300">
    <property type="match status" value="1"/>
</dbReference>
<gene>
    <name evidence="1" type="ORF">ABXS70_10540</name>
</gene>
<organism evidence="1">
    <name type="scientific">Paenibacillus sp. AN1007</name>
    <dbReference type="NCBI Taxonomy" id="3151385"/>
    <lineage>
        <taxon>Bacteria</taxon>
        <taxon>Bacillati</taxon>
        <taxon>Bacillota</taxon>
        <taxon>Bacilli</taxon>
        <taxon>Bacillales</taxon>
        <taxon>Paenibacillaceae</taxon>
        <taxon>Paenibacillus</taxon>
    </lineage>
</organism>
<accession>A0AAU8NKN5</accession>
<evidence type="ECO:0000313" key="1">
    <source>
        <dbReference type="EMBL" id="XCP97099.1"/>
    </source>
</evidence>
<name>A0AAU8NKN5_9BACL</name>
<dbReference type="AlphaFoldDB" id="A0AAU8NKN5"/>
<dbReference type="InterPro" id="IPR028082">
    <property type="entry name" value="Peripla_BP_I"/>
</dbReference>
<reference evidence="1" key="1">
    <citation type="submission" date="2024-05" db="EMBL/GenBank/DDBJ databases">
        <title>Draft genome assemblies of 36 bacteria isolated from hibernating arctic ground squirrels.</title>
        <authorList>
            <person name="McKee H."/>
            <person name="Mullen L."/>
            <person name="Drown D.M."/>
            <person name="Duddleston K.N."/>
        </authorList>
    </citation>
    <scope>NUCLEOTIDE SEQUENCE</scope>
    <source>
        <strain evidence="1">AN1007</strain>
    </source>
</reference>
<sequence>MLLFEKASVLQTNSRMGRTIGFEQAYTDQGISIDKSLWCHILLEILRSEQALDYVIDYLQDYSGISAAFSLTEETVRLTSAAISRLNDHSNIDLLSFDIPHLSDAAYVQQDEREMAQTAVKLLREQMEVFILLRAVIPVQLINFYLATGFHHNAI</sequence>
<dbReference type="EMBL" id="CP159992">
    <property type="protein sequence ID" value="XCP97099.1"/>
    <property type="molecule type" value="Genomic_DNA"/>
</dbReference>
<dbReference type="SUPFAM" id="SSF53822">
    <property type="entry name" value="Periplasmic binding protein-like I"/>
    <property type="match status" value="1"/>
</dbReference>
<dbReference type="RefSeq" id="WP_366295656.1">
    <property type="nucleotide sequence ID" value="NZ_CP159992.1"/>
</dbReference>
<protein>
    <submittedName>
        <fullName evidence="1">Uncharacterized protein</fullName>
    </submittedName>
</protein>
<proteinExistence type="predicted"/>